<keyword evidence="2" id="KW-1185">Reference proteome</keyword>
<evidence type="ECO:0008006" key="3">
    <source>
        <dbReference type="Google" id="ProtNLM"/>
    </source>
</evidence>
<dbReference type="RefSeq" id="WP_377026681.1">
    <property type="nucleotide sequence ID" value="NZ_JBHLTS010000080.1"/>
</dbReference>
<proteinExistence type="predicted"/>
<dbReference type="Gene3D" id="2.60.40.1930">
    <property type="match status" value="1"/>
</dbReference>
<reference evidence="1 2" key="1">
    <citation type="submission" date="2024-09" db="EMBL/GenBank/DDBJ databases">
        <authorList>
            <person name="Sun Q."/>
            <person name="Mori K."/>
        </authorList>
    </citation>
    <scope>NUCLEOTIDE SEQUENCE [LARGE SCALE GENOMIC DNA]</scope>
    <source>
        <strain evidence="1 2">NCAIM B.02415</strain>
    </source>
</reference>
<comment type="caution">
    <text evidence="1">The sequence shown here is derived from an EMBL/GenBank/DDBJ whole genome shotgun (WGS) entry which is preliminary data.</text>
</comment>
<protein>
    <recommendedName>
        <fullName evidence="3">Carboxypeptidase regulatory-like domain-containing protein</fullName>
    </recommendedName>
</protein>
<dbReference type="EMBL" id="JBHLTS010000080">
    <property type="protein sequence ID" value="MFC0518979.1"/>
    <property type="molecule type" value="Genomic_DNA"/>
</dbReference>
<sequence length="938" mass="104517">MKDLLSKTDGCTPKLCGRFFSAIKTMRLHFKSLVFLLPLMLMLQHNCFGQTEALKQQLLKIKAEADSSEMKNPAEKIYLQLDKNTYTPGDTLWFKAYLFNAPTLNLSAKSGLMYVSIVTDNNVVVKRQRIPVENGLSWGNISLKELPAATYTLIAYTQWLQNFGNDCFFRKQFTIVDDTRSNWLVNYKTTINIADGKEQAGVKLWLRDFNKTAIADKPVQLAVINGTRRLFKQTVQTDASGLIDIGFNLPDKTHGLSINAWDQNNNKINVPLNFNRPQDADVQFMPEGGSLVAGLNAHIGFKAIGQDGRGIAVKGVVVDQNQEQVAEFASYHLGMGSFDMAVKKGENYVARVTLPGGAIKEYPLPAVKTSGIVLRVSNAVNKDSVRLLISASEDIIASGESYFIVGKARGIVCYAATLNFKDGGRANKNISKQLFPSGITHFVLMDAKVHPVNERLIFINQHDHLHINIAANKAVYAPHDSVALRIKISDAIGNPVMANFSASITDDGQVNTDTLNNINIISNVLLTSELKGYVENPGYYLQNDQHQQALDDLLLTQGWVNYNWLTEKDNITYMAENEFAVKGRVLNFFNKPVKTTRVTLLSKSPLLFADATTDKNGRFVFNNLPVVDSPAFVLKTVKNFNVNIVMDDQAEPILSAATGPAPVPWYISTDTTLLNNLKNNRIRQNLLNDLPMEGHILNEVKVTAKKIIKGSQNLNGPGEADMVFDEADMEKAGKKNWLEFFKENIKGFAERSNAYFKWYYIQDKLIKILIDGIDASTIIHINNYNDLTDYLIARSAEDIKGVEVMLSSKYAGNYERRFGSGWIEYPSVFIEISTRSGHGVEINNIPGVYLYKPLALSLPAQFYQPKYRINDTRKHLPDLRSTIHWQPNVTTGADGKATVSFFTADKPSTYTFIMEGTDGNGSIGFKTGKIKVNSSITP</sequence>
<evidence type="ECO:0000313" key="2">
    <source>
        <dbReference type="Proteomes" id="UP001589828"/>
    </source>
</evidence>
<dbReference type="Proteomes" id="UP001589828">
    <property type="component" value="Unassembled WGS sequence"/>
</dbReference>
<evidence type="ECO:0000313" key="1">
    <source>
        <dbReference type="EMBL" id="MFC0518979.1"/>
    </source>
</evidence>
<accession>A0ABV6LHQ8</accession>
<name>A0ABV6LHQ8_9SPHI</name>
<organism evidence="1 2">
    <name type="scientific">Mucilaginibacter angelicae</name>
    <dbReference type="NCBI Taxonomy" id="869718"/>
    <lineage>
        <taxon>Bacteria</taxon>
        <taxon>Pseudomonadati</taxon>
        <taxon>Bacteroidota</taxon>
        <taxon>Sphingobacteriia</taxon>
        <taxon>Sphingobacteriales</taxon>
        <taxon>Sphingobacteriaceae</taxon>
        <taxon>Mucilaginibacter</taxon>
    </lineage>
</organism>
<gene>
    <name evidence="1" type="ORF">ACFFGT_32495</name>
</gene>